<evidence type="ECO:0000256" key="1">
    <source>
        <dbReference type="SAM" id="MobiDB-lite"/>
    </source>
</evidence>
<proteinExistence type="predicted"/>
<name>A0A6H0SR45_9MICC</name>
<evidence type="ECO:0008006" key="4">
    <source>
        <dbReference type="Google" id="ProtNLM"/>
    </source>
</evidence>
<evidence type="ECO:0000313" key="3">
    <source>
        <dbReference type="Proteomes" id="UP000502331"/>
    </source>
</evidence>
<keyword evidence="3" id="KW-1185">Reference proteome</keyword>
<protein>
    <recommendedName>
        <fullName evidence="4">DUF11 domain-containing protein</fullName>
    </recommendedName>
</protein>
<evidence type="ECO:0000313" key="2">
    <source>
        <dbReference type="EMBL" id="QIV88447.1"/>
    </source>
</evidence>
<reference evidence="2 3" key="1">
    <citation type="submission" date="2018-09" db="EMBL/GenBank/DDBJ databases">
        <title>Glutamicibacter mishrai S5-52T (LMG 29155T = KCTC 39846T).</title>
        <authorList>
            <person name="Das S.K."/>
        </authorList>
    </citation>
    <scope>NUCLEOTIDE SEQUENCE [LARGE SCALE GENOMIC DNA]</scope>
    <source>
        <strain evidence="2 3">S5-52</strain>
    </source>
</reference>
<accession>A0A6H0SR45</accession>
<sequence>MIELRLCTDGSIKFHGGSGNNNRTAGHHYQSRSKAISGSVSVGTSTLFSAAPQQVGNLAAGASTTIKVPLTISSTAYGKQTLQLQFTSSNGKTSQATVSAQISGKETTGITVSGQRTNTSRDLATNPYAVGEKVPYSFRVTSIGNIAQWIVPTEGNFAPFAANPVGEPSPTGNCRYSNLPAGSAYTCATPRHEVTSQDLANGYFIPQTHWTIGRIGNNTVVNQYTITGEEVDLVDRQPSFTAEATSPAKVATAANPSERAGDWMSYEVTVTNTGNVRLSDIEGPGFEFDALEPGESRSKTVRRLKTSLDASEVKVQSLGKLASARNGENSIQSEVKAAPSR</sequence>
<feature type="region of interest" description="Disordered" evidence="1">
    <location>
        <begin position="321"/>
        <end position="341"/>
    </location>
</feature>
<dbReference type="RefSeq" id="WP_172512778.1">
    <property type="nucleotide sequence ID" value="NZ_CP032549.1"/>
</dbReference>
<dbReference type="EMBL" id="CP032549">
    <property type="protein sequence ID" value="QIV88447.1"/>
    <property type="molecule type" value="Genomic_DNA"/>
</dbReference>
<dbReference type="AlphaFoldDB" id="A0A6H0SR45"/>
<gene>
    <name evidence="2" type="ORF">D3791_15835</name>
</gene>
<organism evidence="2 3">
    <name type="scientific">Glutamicibacter mishrai</name>
    <dbReference type="NCBI Taxonomy" id="1775880"/>
    <lineage>
        <taxon>Bacteria</taxon>
        <taxon>Bacillati</taxon>
        <taxon>Actinomycetota</taxon>
        <taxon>Actinomycetes</taxon>
        <taxon>Micrococcales</taxon>
        <taxon>Micrococcaceae</taxon>
        <taxon>Glutamicibacter</taxon>
    </lineage>
</organism>
<dbReference type="Proteomes" id="UP000502331">
    <property type="component" value="Chromosome"/>
</dbReference>